<evidence type="ECO:0000313" key="2">
    <source>
        <dbReference type="Proteomes" id="UP000030706"/>
    </source>
</evidence>
<protein>
    <submittedName>
        <fullName evidence="1">Uncharacterized protein</fullName>
    </submittedName>
</protein>
<dbReference type="EMBL" id="KL584978">
    <property type="protein sequence ID" value="KEQ86387.1"/>
    <property type="molecule type" value="Genomic_DNA"/>
</dbReference>
<accession>A0A074XWS5</accession>
<organism evidence="1 2">
    <name type="scientific">Aureobasidium pullulans EXF-150</name>
    <dbReference type="NCBI Taxonomy" id="1043002"/>
    <lineage>
        <taxon>Eukaryota</taxon>
        <taxon>Fungi</taxon>
        <taxon>Dikarya</taxon>
        <taxon>Ascomycota</taxon>
        <taxon>Pezizomycotina</taxon>
        <taxon>Dothideomycetes</taxon>
        <taxon>Dothideomycetidae</taxon>
        <taxon>Dothideales</taxon>
        <taxon>Saccotheciaceae</taxon>
        <taxon>Aureobasidium</taxon>
    </lineage>
</organism>
<dbReference type="Proteomes" id="UP000030706">
    <property type="component" value="Unassembled WGS sequence"/>
</dbReference>
<keyword evidence="2" id="KW-1185">Reference proteome</keyword>
<reference evidence="1 2" key="1">
    <citation type="journal article" date="2014" name="BMC Genomics">
        <title>Genome sequencing of four Aureobasidium pullulans varieties: biotechnological potential, stress tolerance, and description of new species.</title>
        <authorList>
            <person name="Gostin Ar C."/>
            <person name="Ohm R.A."/>
            <person name="Kogej T."/>
            <person name="Sonjak S."/>
            <person name="Turk M."/>
            <person name="Zajc J."/>
            <person name="Zalar P."/>
            <person name="Grube M."/>
            <person name="Sun H."/>
            <person name="Han J."/>
            <person name="Sharma A."/>
            <person name="Chiniquy J."/>
            <person name="Ngan C.Y."/>
            <person name="Lipzen A."/>
            <person name="Barry K."/>
            <person name="Grigoriev I.V."/>
            <person name="Gunde-Cimerman N."/>
        </authorList>
    </citation>
    <scope>NUCLEOTIDE SEQUENCE [LARGE SCALE GENOMIC DNA]</scope>
    <source>
        <strain evidence="1 2">EXF-150</strain>
    </source>
</reference>
<name>A0A074XWS5_AURPU</name>
<dbReference type="RefSeq" id="XP_029762574.1">
    <property type="nucleotide sequence ID" value="XM_029906877.1"/>
</dbReference>
<evidence type="ECO:0000313" key="1">
    <source>
        <dbReference type="EMBL" id="KEQ86387.1"/>
    </source>
</evidence>
<sequence>MHDASVNITVIVDAGAGPPVLGALIVHILDEELDSFDRAMCRLFPVPQIRLKPWTTTGVRGNGWRLVAMKEDGESHGMVEFDVQGVHPLEHLDMLPELAELAPARVRAFDGREVRGTKDVTFCGRAVQRGGPEVVGMFMATLKLHCAVLQKEI</sequence>
<proteinExistence type="predicted"/>
<dbReference type="AlphaFoldDB" id="A0A074XWS5"/>
<gene>
    <name evidence="1" type="ORF">M438DRAFT_353521</name>
</gene>
<dbReference type="HOGENOM" id="CLU_1712911_0_0_1"/>
<dbReference type="GeneID" id="40749183"/>